<name>A0A5M6CD34_9FLAO</name>
<protein>
    <submittedName>
        <fullName evidence="2">Uncharacterized protein</fullName>
    </submittedName>
</protein>
<dbReference type="RefSeq" id="WP_150014779.1">
    <property type="nucleotide sequence ID" value="NZ_VWSG01000017.1"/>
</dbReference>
<accession>A0A5M6CD34</accession>
<organism evidence="2 3">
    <name type="scientific">Paenimyroides baculatum</name>
    <dbReference type="NCBI Taxonomy" id="2608000"/>
    <lineage>
        <taxon>Bacteria</taxon>
        <taxon>Pseudomonadati</taxon>
        <taxon>Bacteroidota</taxon>
        <taxon>Flavobacteriia</taxon>
        <taxon>Flavobacteriales</taxon>
        <taxon>Flavobacteriaceae</taxon>
        <taxon>Paenimyroides</taxon>
    </lineage>
</organism>
<evidence type="ECO:0000313" key="2">
    <source>
        <dbReference type="EMBL" id="KAA5531742.1"/>
    </source>
</evidence>
<sequence length="224" mass="26548">MKHLKTIFIITTITVGCLLVYFWLTREQWETRERCTGCEVFENQEQEKHIGTVEILPNGKTVFTDQMLGSTYKLIACDANCETKELLPFSKIGVKDYATQKQIYFDIRGKYIPEKDEFVYNSIIVLNERNFINAKEIKHLTFNKIQEKHTALEEETFLLNESHYAGLRGFLPHYFTEIQLKQPISIKEATWETSDSTLITTWFIEKQKQWQPIEHYEWKKGTEF</sequence>
<comment type="caution">
    <text evidence="2">The sequence shown here is derived from an EMBL/GenBank/DDBJ whole genome shotgun (WGS) entry which is preliminary data.</text>
</comment>
<keyword evidence="1" id="KW-1133">Transmembrane helix</keyword>
<evidence type="ECO:0000256" key="1">
    <source>
        <dbReference type="SAM" id="Phobius"/>
    </source>
</evidence>
<dbReference type="EMBL" id="VWSG01000017">
    <property type="protein sequence ID" value="KAA5531742.1"/>
    <property type="molecule type" value="Genomic_DNA"/>
</dbReference>
<dbReference type="AlphaFoldDB" id="A0A5M6CD34"/>
<keyword evidence="1" id="KW-0812">Transmembrane</keyword>
<feature type="transmembrane region" description="Helical" evidence="1">
    <location>
        <begin position="6"/>
        <end position="24"/>
    </location>
</feature>
<dbReference type="PROSITE" id="PS51257">
    <property type="entry name" value="PROKAR_LIPOPROTEIN"/>
    <property type="match status" value="1"/>
</dbReference>
<reference evidence="2 3" key="1">
    <citation type="submission" date="2019-09" db="EMBL/GenBank/DDBJ databases">
        <title>Genome sequence and assembly of Flavobacterium sp.</title>
        <authorList>
            <person name="Chhetri G."/>
        </authorList>
    </citation>
    <scope>NUCLEOTIDE SEQUENCE [LARGE SCALE GENOMIC DNA]</scope>
    <source>
        <strain evidence="2 3">SNL9</strain>
    </source>
</reference>
<proteinExistence type="predicted"/>
<gene>
    <name evidence="2" type="ORF">F0460_15235</name>
</gene>
<dbReference type="Proteomes" id="UP000325141">
    <property type="component" value="Unassembled WGS sequence"/>
</dbReference>
<evidence type="ECO:0000313" key="3">
    <source>
        <dbReference type="Proteomes" id="UP000325141"/>
    </source>
</evidence>
<keyword evidence="1" id="KW-0472">Membrane</keyword>
<keyword evidence="3" id="KW-1185">Reference proteome</keyword>